<evidence type="ECO:0000313" key="1">
    <source>
        <dbReference type="EMBL" id="MBB6210445.1"/>
    </source>
</evidence>
<reference evidence="1 2" key="1">
    <citation type="submission" date="2020-08" db="EMBL/GenBank/DDBJ databases">
        <title>Genomic Encyclopedia of Type Strains, Phase IV (KMG-IV): sequencing the most valuable type-strain genomes for metagenomic binning, comparative biology and taxonomic classification.</title>
        <authorList>
            <person name="Goeker M."/>
        </authorList>
    </citation>
    <scope>NUCLEOTIDE SEQUENCE [LARGE SCALE GENOMIC DNA]</scope>
    <source>
        <strain evidence="1 2">DSM 11590</strain>
    </source>
</reference>
<name>A0A7W9ZFG2_NOVIT</name>
<proteinExistence type="predicted"/>
<evidence type="ECO:0000313" key="2">
    <source>
        <dbReference type="Proteomes" id="UP000544872"/>
    </source>
</evidence>
<accession>A0A7W9ZFG2</accession>
<keyword evidence="2" id="KW-1185">Reference proteome</keyword>
<organism evidence="1 2">
    <name type="scientific">Novispirillum itersonii</name>
    <name type="common">Aquaspirillum itersonii</name>
    <dbReference type="NCBI Taxonomy" id="189"/>
    <lineage>
        <taxon>Bacteria</taxon>
        <taxon>Pseudomonadati</taxon>
        <taxon>Pseudomonadota</taxon>
        <taxon>Alphaproteobacteria</taxon>
        <taxon>Rhodospirillales</taxon>
        <taxon>Novispirillaceae</taxon>
        <taxon>Novispirillum</taxon>
    </lineage>
</organism>
<sequence>MADVAAGLPDAPAWTTVLDCGDAPGLALAAWADGQTAVALSATVPAPAWPRLSDIAARHGGTLLRAEDGPAPAGFSPGRCP</sequence>
<dbReference type="AlphaFoldDB" id="A0A7W9ZFG2"/>
<dbReference type="Proteomes" id="UP000544872">
    <property type="component" value="Unassembled WGS sequence"/>
</dbReference>
<comment type="caution">
    <text evidence="1">The sequence shown here is derived from an EMBL/GenBank/DDBJ whole genome shotgun (WGS) entry which is preliminary data.</text>
</comment>
<gene>
    <name evidence="1" type="ORF">FHS48_001861</name>
</gene>
<dbReference type="EMBL" id="JACIIX010000006">
    <property type="protein sequence ID" value="MBB6210445.1"/>
    <property type="molecule type" value="Genomic_DNA"/>
</dbReference>
<protein>
    <submittedName>
        <fullName evidence="1">Uncharacterized protein</fullName>
    </submittedName>
</protein>
<dbReference type="RefSeq" id="WP_184263284.1">
    <property type="nucleotide sequence ID" value="NZ_JACIIX010000006.1"/>
</dbReference>